<dbReference type="RefSeq" id="WP_203855281.1">
    <property type="nucleotide sequence ID" value="NZ_BONX01000002.1"/>
</dbReference>
<keyword evidence="2" id="KW-1185">Reference proteome</keyword>
<reference evidence="1 2" key="1">
    <citation type="submission" date="2021-01" db="EMBL/GenBank/DDBJ databases">
        <title>Whole genome shotgun sequence of Plantactinospora mayteni NBRC 109088.</title>
        <authorList>
            <person name="Komaki H."/>
            <person name="Tamura T."/>
        </authorList>
    </citation>
    <scope>NUCLEOTIDE SEQUENCE [LARGE SCALE GENOMIC DNA]</scope>
    <source>
        <strain evidence="1 2">NBRC 109088</strain>
    </source>
</reference>
<evidence type="ECO:0000313" key="2">
    <source>
        <dbReference type="Proteomes" id="UP000621500"/>
    </source>
</evidence>
<sequence>MAVALVLALVAGAVRVGPGAVPGGAARIRSPCPARRRASWRRVVSYAAQAYRPRRQTLRLYISCY</sequence>
<proteinExistence type="predicted"/>
<dbReference type="Proteomes" id="UP000621500">
    <property type="component" value="Unassembled WGS sequence"/>
</dbReference>
<dbReference type="EMBL" id="BONX01000002">
    <property type="protein sequence ID" value="GIG93595.1"/>
    <property type="molecule type" value="Genomic_DNA"/>
</dbReference>
<comment type="caution">
    <text evidence="1">The sequence shown here is derived from an EMBL/GenBank/DDBJ whole genome shotgun (WGS) entry which is preliminary data.</text>
</comment>
<accession>A0ABQ4EFU1</accession>
<organism evidence="1 2">
    <name type="scientific">Plantactinospora mayteni</name>
    <dbReference type="NCBI Taxonomy" id="566021"/>
    <lineage>
        <taxon>Bacteria</taxon>
        <taxon>Bacillati</taxon>
        <taxon>Actinomycetota</taxon>
        <taxon>Actinomycetes</taxon>
        <taxon>Micromonosporales</taxon>
        <taxon>Micromonosporaceae</taxon>
        <taxon>Plantactinospora</taxon>
    </lineage>
</organism>
<protein>
    <submittedName>
        <fullName evidence="1">Uncharacterized protein</fullName>
    </submittedName>
</protein>
<evidence type="ECO:0000313" key="1">
    <source>
        <dbReference type="EMBL" id="GIG93595.1"/>
    </source>
</evidence>
<name>A0ABQ4EFU1_9ACTN</name>
<gene>
    <name evidence="1" type="ORF">Pma05_01680</name>
</gene>